<dbReference type="Pfam" id="PF00072">
    <property type="entry name" value="Response_reg"/>
    <property type="match status" value="1"/>
</dbReference>
<dbReference type="Proteomes" id="UP000266183">
    <property type="component" value="Chromosome"/>
</dbReference>
<feature type="modified residue" description="4-aspartylphosphate" evidence="1">
    <location>
        <position position="79"/>
    </location>
</feature>
<dbReference type="Gene3D" id="3.40.50.2300">
    <property type="match status" value="1"/>
</dbReference>
<dbReference type="PROSITE" id="PS50930">
    <property type="entry name" value="HTH_LYTTR"/>
    <property type="match status" value="1"/>
</dbReference>
<evidence type="ECO:0000259" key="2">
    <source>
        <dbReference type="PROSITE" id="PS50110"/>
    </source>
</evidence>
<organism evidence="4 5">
    <name type="scientific">Chryseolinea soli</name>
    <dbReference type="NCBI Taxonomy" id="2321403"/>
    <lineage>
        <taxon>Bacteria</taxon>
        <taxon>Pseudomonadati</taxon>
        <taxon>Bacteroidota</taxon>
        <taxon>Cytophagia</taxon>
        <taxon>Cytophagales</taxon>
        <taxon>Fulvivirgaceae</taxon>
        <taxon>Chryseolinea</taxon>
    </lineage>
</organism>
<dbReference type="SUPFAM" id="SSF52172">
    <property type="entry name" value="CheY-like"/>
    <property type="match status" value="1"/>
</dbReference>
<keyword evidence="4" id="KW-0238">DNA-binding</keyword>
<dbReference type="InterPro" id="IPR001789">
    <property type="entry name" value="Sig_transdc_resp-reg_receiver"/>
</dbReference>
<keyword evidence="5" id="KW-1185">Reference proteome</keyword>
<dbReference type="SMART" id="SM00850">
    <property type="entry name" value="LytTR"/>
    <property type="match status" value="1"/>
</dbReference>
<dbReference type="GO" id="GO:0003677">
    <property type="term" value="F:DNA binding"/>
    <property type="evidence" value="ECO:0007669"/>
    <property type="project" value="UniProtKB-KW"/>
</dbReference>
<dbReference type="InterPro" id="IPR007492">
    <property type="entry name" value="LytTR_DNA-bd_dom"/>
</dbReference>
<accession>A0A385SV67</accession>
<dbReference type="GO" id="GO:0000156">
    <property type="term" value="F:phosphorelay response regulator activity"/>
    <property type="evidence" value="ECO:0007669"/>
    <property type="project" value="InterPro"/>
</dbReference>
<reference evidence="5" key="1">
    <citation type="submission" date="2018-09" db="EMBL/GenBank/DDBJ databases">
        <title>Chryseolinea sp. KIS68-18 isolated from soil.</title>
        <authorList>
            <person name="Weon H.-Y."/>
            <person name="Kwon S.-W."/>
            <person name="Lee S.A."/>
        </authorList>
    </citation>
    <scope>NUCLEOTIDE SEQUENCE [LARGE SCALE GENOMIC DNA]</scope>
    <source>
        <strain evidence="5">KIS68-18</strain>
    </source>
</reference>
<dbReference type="PANTHER" id="PTHR37299">
    <property type="entry name" value="TRANSCRIPTIONAL REGULATOR-RELATED"/>
    <property type="match status" value="1"/>
</dbReference>
<evidence type="ECO:0000256" key="1">
    <source>
        <dbReference type="PROSITE-ProRule" id="PRU00169"/>
    </source>
</evidence>
<gene>
    <name evidence="4" type="ORF">D4L85_33010</name>
</gene>
<dbReference type="AlphaFoldDB" id="A0A385SV67"/>
<feature type="domain" description="Response regulatory" evidence="2">
    <location>
        <begin position="27"/>
        <end position="140"/>
    </location>
</feature>
<dbReference type="EMBL" id="CP032382">
    <property type="protein sequence ID" value="AYB35109.1"/>
    <property type="molecule type" value="Genomic_DNA"/>
</dbReference>
<dbReference type="InterPro" id="IPR011006">
    <property type="entry name" value="CheY-like_superfamily"/>
</dbReference>
<evidence type="ECO:0000313" key="4">
    <source>
        <dbReference type="EMBL" id="AYB35109.1"/>
    </source>
</evidence>
<dbReference type="PROSITE" id="PS50110">
    <property type="entry name" value="RESPONSE_REGULATORY"/>
    <property type="match status" value="1"/>
</dbReference>
<sequence>MKKGMPWGQRSRSTFRIPTLRPAEMIKIMIVDDELSAGNILQRLIEKHIAGNKTIKICRSAQEALDAIPLFRPTLIMLDVEMPNMNGFDLLNKASNGDFDVIFTTAYDRYAIKAIRFSALDYLLKPIDISELQNAINRHIIKQERHPLKKENLVNNLIHNLNQKNQSHFKLALSTAEGVFFIDPADILRCEGDNNYTHFYFLNKHPIIVSKTLKEYEEILNEHGFVRIHKSHLVNIRHVAHLDKEGMLWIKDGMSLPVSRRRKEEVLRLLSEK</sequence>
<dbReference type="KEGG" id="chk:D4L85_33010"/>
<dbReference type="PANTHER" id="PTHR37299:SF1">
    <property type="entry name" value="STAGE 0 SPORULATION PROTEIN A HOMOLOG"/>
    <property type="match status" value="1"/>
</dbReference>
<dbReference type="InterPro" id="IPR046947">
    <property type="entry name" value="LytR-like"/>
</dbReference>
<dbReference type="Gene3D" id="2.40.50.1020">
    <property type="entry name" value="LytTr DNA-binding domain"/>
    <property type="match status" value="1"/>
</dbReference>
<name>A0A385SV67_9BACT</name>
<evidence type="ECO:0000313" key="5">
    <source>
        <dbReference type="Proteomes" id="UP000266183"/>
    </source>
</evidence>
<feature type="domain" description="HTH LytTR-type" evidence="3">
    <location>
        <begin position="171"/>
        <end position="272"/>
    </location>
</feature>
<dbReference type="SMART" id="SM00448">
    <property type="entry name" value="REC"/>
    <property type="match status" value="1"/>
</dbReference>
<dbReference type="Pfam" id="PF04397">
    <property type="entry name" value="LytTR"/>
    <property type="match status" value="1"/>
</dbReference>
<keyword evidence="1" id="KW-0597">Phosphoprotein</keyword>
<protein>
    <submittedName>
        <fullName evidence="4">DNA-binding response regulator</fullName>
    </submittedName>
</protein>
<evidence type="ECO:0000259" key="3">
    <source>
        <dbReference type="PROSITE" id="PS50930"/>
    </source>
</evidence>
<proteinExistence type="predicted"/>